<proteinExistence type="predicted"/>
<dbReference type="Gene3D" id="1.10.10.10">
    <property type="entry name" value="Winged helix-like DNA-binding domain superfamily/Winged helix DNA-binding domain"/>
    <property type="match status" value="1"/>
</dbReference>
<sequence length="214" mass="23838">MHADRFFQSTRGRIVEELRRRGSASAADLAASFNLSPNAVRQQLIVLERDGLVVERSVRRGPTKPTLEFSLTPLADRYFPQAYDRMLSAVLRELREQHGPEAVERLFDGIAERTLAKVRERITGDDTHERAAQLGDVLREQGVSATVNLIEGGVELREHHCPYSEVAKENPEVCSVIHRVIDETIGEHAQTESIATGGRECRFEVRTASAVAAP</sequence>
<dbReference type="Pfam" id="PF12840">
    <property type="entry name" value="HTH_20"/>
    <property type="match status" value="1"/>
</dbReference>
<gene>
    <name evidence="2" type="ORF">CARN1_1489</name>
</gene>
<dbReference type="InterPro" id="IPR001845">
    <property type="entry name" value="HTH_ArsR_DNA-bd_dom"/>
</dbReference>
<dbReference type="AlphaFoldDB" id="E6PFN1"/>
<comment type="caution">
    <text evidence="2">The sequence shown here is derived from an EMBL/GenBank/DDBJ whole genome shotgun (WGS) entry which is preliminary data.</text>
</comment>
<feature type="domain" description="HTH arsR-type" evidence="1">
    <location>
        <begin position="5"/>
        <end position="92"/>
    </location>
</feature>
<reference evidence="2" key="1">
    <citation type="submission" date="2009-10" db="EMBL/GenBank/DDBJ databases">
        <title>Diversity of trophic interactions inside an arsenic-rich microbial ecosystem.</title>
        <authorList>
            <person name="Bertin P.N."/>
            <person name="Heinrich-Salmeron A."/>
            <person name="Pelletier E."/>
            <person name="Goulhen-Chollet F."/>
            <person name="Arsene-Ploetze F."/>
            <person name="Gallien S."/>
            <person name="Calteau A."/>
            <person name="Vallenet D."/>
            <person name="Casiot C."/>
            <person name="Chane-Woon-Ming B."/>
            <person name="Giloteaux L."/>
            <person name="Barakat M."/>
            <person name="Bonnefoy V."/>
            <person name="Bruneel O."/>
            <person name="Chandler M."/>
            <person name="Cleiss J."/>
            <person name="Duran R."/>
            <person name="Elbaz-Poulichet F."/>
            <person name="Fonknechten N."/>
            <person name="Lauga B."/>
            <person name="Mornico D."/>
            <person name="Ortet P."/>
            <person name="Schaeffer C."/>
            <person name="Siguier P."/>
            <person name="Alexander Thil Smith A."/>
            <person name="Van Dorsselaer A."/>
            <person name="Weissenbach J."/>
            <person name="Medigue C."/>
            <person name="Le Paslier D."/>
        </authorList>
    </citation>
    <scope>NUCLEOTIDE SEQUENCE</scope>
</reference>
<evidence type="ECO:0000259" key="1">
    <source>
        <dbReference type="SMART" id="SM00418"/>
    </source>
</evidence>
<accession>E6PFN1</accession>
<dbReference type="GO" id="GO:0003700">
    <property type="term" value="F:DNA-binding transcription factor activity"/>
    <property type="evidence" value="ECO:0007669"/>
    <property type="project" value="InterPro"/>
</dbReference>
<protein>
    <submittedName>
        <fullName evidence="2">Putative Transcriptional regulator, TrmB</fullName>
    </submittedName>
</protein>
<dbReference type="SUPFAM" id="SSF46785">
    <property type="entry name" value="Winged helix' DNA-binding domain"/>
    <property type="match status" value="1"/>
</dbReference>
<organism evidence="2">
    <name type="scientific">mine drainage metagenome</name>
    <dbReference type="NCBI Taxonomy" id="410659"/>
    <lineage>
        <taxon>unclassified sequences</taxon>
        <taxon>metagenomes</taxon>
        <taxon>ecological metagenomes</taxon>
    </lineage>
</organism>
<name>E6PFN1_9ZZZZ</name>
<dbReference type="EMBL" id="CABL01000007">
    <property type="protein sequence ID" value="CBH75268.1"/>
    <property type="molecule type" value="Genomic_DNA"/>
</dbReference>
<evidence type="ECO:0000313" key="2">
    <source>
        <dbReference type="EMBL" id="CBH75268.1"/>
    </source>
</evidence>
<dbReference type="SMART" id="SM00418">
    <property type="entry name" value="HTH_ARSR"/>
    <property type="match status" value="1"/>
</dbReference>
<dbReference type="InterPro" id="IPR036388">
    <property type="entry name" value="WH-like_DNA-bd_sf"/>
</dbReference>
<dbReference type="InterPro" id="IPR036390">
    <property type="entry name" value="WH_DNA-bd_sf"/>
</dbReference>